<evidence type="ECO:0000256" key="2">
    <source>
        <dbReference type="ARBA" id="ARBA00002695"/>
    </source>
</evidence>
<evidence type="ECO:0000313" key="9">
    <source>
        <dbReference type="EMBL" id="MBI4251868.1"/>
    </source>
</evidence>
<dbReference type="InterPro" id="IPR033940">
    <property type="entry name" value="IPMI_Swivel"/>
</dbReference>
<evidence type="ECO:0000256" key="5">
    <source>
        <dbReference type="ARBA" id="ARBA00011271"/>
    </source>
</evidence>
<evidence type="ECO:0000256" key="1">
    <source>
        <dbReference type="ARBA" id="ARBA00000491"/>
    </source>
</evidence>
<dbReference type="GO" id="GO:0003861">
    <property type="term" value="F:3-isopropylmalate dehydratase activity"/>
    <property type="evidence" value="ECO:0007669"/>
    <property type="project" value="UniProtKB-UniRule"/>
</dbReference>
<sequence>MSAVADALEGNAWTLGDHVDTDVIIPARHLITFDPEKLAPHCFEGVDPALASRIRPGDIVVAGHNFGCGSSREHAPIAIKALGVGCVIARSFGQIFYRNAFNRGLPLLEADLPPGAVRPGDRLSVALATGRIENQTTGAAFDAAPIPAFMRELIAAGGLIPFVLNRRA</sequence>
<dbReference type="PANTHER" id="PTHR43345:SF2">
    <property type="entry name" value="3-ISOPROPYLMALATE DEHYDRATASE SMALL SUBUNIT 1"/>
    <property type="match status" value="1"/>
</dbReference>
<comment type="caution">
    <text evidence="9">The sequence shown here is derived from an EMBL/GenBank/DDBJ whole genome shotgun (WGS) entry which is preliminary data.</text>
</comment>
<evidence type="ECO:0000256" key="6">
    <source>
        <dbReference type="ARBA" id="ARBA00023239"/>
    </source>
</evidence>
<dbReference type="InterPro" id="IPR050075">
    <property type="entry name" value="LeuD"/>
</dbReference>
<comment type="subunit">
    <text evidence="5 7">Heterodimer of LeuC and LeuD.</text>
</comment>
<keyword evidence="7" id="KW-0028">Amino-acid biosynthesis</keyword>
<comment type="similarity">
    <text evidence="4 7">Belongs to the LeuD family. LeuD type 2 subfamily.</text>
</comment>
<comment type="pathway">
    <text evidence="3 7">Amino-acid biosynthesis; L-leucine biosynthesis; L-leucine from 3-methyl-2-oxobutanoate: step 2/4.</text>
</comment>
<evidence type="ECO:0000256" key="4">
    <source>
        <dbReference type="ARBA" id="ARBA00009869"/>
    </source>
</evidence>
<proteinExistence type="inferred from homology"/>
<name>A0A932ZUH0_UNCTE</name>
<keyword evidence="7" id="KW-0432">Leucine biosynthesis</keyword>
<dbReference type="Gene3D" id="3.20.19.10">
    <property type="entry name" value="Aconitase, domain 4"/>
    <property type="match status" value="1"/>
</dbReference>
<feature type="domain" description="Aconitase A/isopropylmalate dehydratase small subunit swivel" evidence="8">
    <location>
        <begin position="56"/>
        <end position="105"/>
    </location>
</feature>
<dbReference type="InterPro" id="IPR011827">
    <property type="entry name" value="LeuD_type2/HacB/DmdB"/>
</dbReference>
<dbReference type="NCBIfam" id="TIGR02087">
    <property type="entry name" value="LEUD_arch"/>
    <property type="match status" value="1"/>
</dbReference>
<reference evidence="9" key="1">
    <citation type="submission" date="2020-07" db="EMBL/GenBank/DDBJ databases">
        <title>Huge and variable diversity of episymbiotic CPR bacteria and DPANN archaea in groundwater ecosystems.</title>
        <authorList>
            <person name="He C.Y."/>
            <person name="Keren R."/>
            <person name="Whittaker M."/>
            <person name="Farag I.F."/>
            <person name="Doudna J."/>
            <person name="Cate J.H.D."/>
            <person name="Banfield J.F."/>
        </authorList>
    </citation>
    <scope>NUCLEOTIDE SEQUENCE</scope>
    <source>
        <strain evidence="9">NC_groundwater_1370_Ag_S-0.2um_69_93</strain>
    </source>
</reference>
<dbReference type="EC" id="4.2.1.33" evidence="7"/>
<dbReference type="CDD" id="cd01577">
    <property type="entry name" value="IPMI_Swivel"/>
    <property type="match status" value="1"/>
</dbReference>
<gene>
    <name evidence="7" type="primary">leuD</name>
    <name evidence="9" type="ORF">HY618_05350</name>
</gene>
<protein>
    <recommendedName>
        <fullName evidence="7">3-isopropylmalate dehydratase small subunit</fullName>
        <ecNumber evidence="7">4.2.1.33</ecNumber>
    </recommendedName>
    <alternativeName>
        <fullName evidence="7">Alpha-IPM isomerase</fullName>
        <shortName evidence="7">IPMI</shortName>
    </alternativeName>
    <alternativeName>
        <fullName evidence="7">Isopropylmalate isomerase</fullName>
    </alternativeName>
</protein>
<evidence type="ECO:0000256" key="3">
    <source>
        <dbReference type="ARBA" id="ARBA00004729"/>
    </source>
</evidence>
<keyword evidence="6 7" id="KW-0456">Lyase</keyword>
<dbReference type="EMBL" id="JACQRX010000231">
    <property type="protein sequence ID" value="MBI4251868.1"/>
    <property type="molecule type" value="Genomic_DNA"/>
</dbReference>
<evidence type="ECO:0000259" key="8">
    <source>
        <dbReference type="Pfam" id="PF00694"/>
    </source>
</evidence>
<dbReference type="SUPFAM" id="SSF52016">
    <property type="entry name" value="LeuD/IlvD-like"/>
    <property type="match status" value="1"/>
</dbReference>
<dbReference type="InterPro" id="IPR015928">
    <property type="entry name" value="Aconitase/3IPM_dehydase_swvl"/>
</dbReference>
<comment type="catalytic activity">
    <reaction evidence="1 7">
        <text>(2R,3S)-3-isopropylmalate = (2S)-2-isopropylmalate</text>
        <dbReference type="Rhea" id="RHEA:32287"/>
        <dbReference type="ChEBI" id="CHEBI:1178"/>
        <dbReference type="ChEBI" id="CHEBI:35121"/>
        <dbReference type="EC" id="4.2.1.33"/>
    </reaction>
</comment>
<dbReference type="GO" id="GO:0009098">
    <property type="term" value="P:L-leucine biosynthetic process"/>
    <property type="evidence" value="ECO:0007669"/>
    <property type="project" value="UniProtKB-UniRule"/>
</dbReference>
<accession>A0A932ZUH0</accession>
<dbReference type="HAMAP" id="MF_01032">
    <property type="entry name" value="LeuD_type2"/>
    <property type="match status" value="1"/>
</dbReference>
<evidence type="ECO:0000256" key="7">
    <source>
        <dbReference type="HAMAP-Rule" id="MF_01032"/>
    </source>
</evidence>
<dbReference type="AlphaFoldDB" id="A0A932ZUH0"/>
<evidence type="ECO:0000313" key="10">
    <source>
        <dbReference type="Proteomes" id="UP000752292"/>
    </source>
</evidence>
<keyword evidence="7" id="KW-0100">Branched-chain amino acid biosynthesis</keyword>
<dbReference type="Pfam" id="PF00694">
    <property type="entry name" value="Aconitase_C"/>
    <property type="match status" value="1"/>
</dbReference>
<organism evidence="9 10">
    <name type="scientific">Tectimicrobiota bacterium</name>
    <dbReference type="NCBI Taxonomy" id="2528274"/>
    <lineage>
        <taxon>Bacteria</taxon>
        <taxon>Pseudomonadati</taxon>
        <taxon>Nitrospinota/Tectimicrobiota group</taxon>
        <taxon>Candidatus Tectimicrobiota</taxon>
    </lineage>
</organism>
<dbReference type="InterPro" id="IPR000573">
    <property type="entry name" value="AconitaseA/IPMdHydase_ssu_swvl"/>
</dbReference>
<dbReference type="Proteomes" id="UP000752292">
    <property type="component" value="Unassembled WGS sequence"/>
</dbReference>
<dbReference type="PANTHER" id="PTHR43345">
    <property type="entry name" value="3-ISOPROPYLMALATE DEHYDRATASE SMALL SUBUNIT 2-RELATED-RELATED"/>
    <property type="match status" value="1"/>
</dbReference>
<comment type="function">
    <text evidence="2 7">Catalyzes the isomerization between 2-isopropylmalate and 3-isopropylmalate, via the formation of 2-isopropylmaleate.</text>
</comment>